<dbReference type="GO" id="GO:0016491">
    <property type="term" value="F:oxidoreductase activity"/>
    <property type="evidence" value="ECO:0007669"/>
    <property type="project" value="InterPro"/>
</dbReference>
<dbReference type="InterPro" id="IPR003251">
    <property type="entry name" value="Rr_diiron-bd_dom"/>
</dbReference>
<dbReference type="CDD" id="cd01045">
    <property type="entry name" value="Ferritin_like_AB"/>
    <property type="match status" value="1"/>
</dbReference>
<dbReference type="InterPro" id="IPR012347">
    <property type="entry name" value="Ferritin-like"/>
</dbReference>
<dbReference type="EMBL" id="DVNK01000025">
    <property type="protein sequence ID" value="HIU46265.1"/>
    <property type="molecule type" value="Genomic_DNA"/>
</dbReference>
<evidence type="ECO:0000313" key="3">
    <source>
        <dbReference type="Proteomes" id="UP000824123"/>
    </source>
</evidence>
<proteinExistence type="predicted"/>
<comment type="caution">
    <text evidence="2">The sequence shown here is derived from an EMBL/GenBank/DDBJ whole genome shotgun (WGS) entry which is preliminary data.</text>
</comment>
<dbReference type="InterPro" id="IPR009078">
    <property type="entry name" value="Ferritin-like_SF"/>
</dbReference>
<dbReference type="AlphaFoldDB" id="A0A9D1S438"/>
<sequence>MQNFNDIEALKIATEIERRGADIYARALKIARRAEVRELLKRLYDEELQHAAVFERLGEMALEGNEEAEYYTPEAAMFLAAFAAEIAFPGGLMKLAGDSGLDDPRVILEQAVQAEKNSILFYQEVMAASHNATLKKYLADIVREERSHLMGLLTQIHDLG</sequence>
<evidence type="ECO:0000313" key="2">
    <source>
        <dbReference type="EMBL" id="HIU46265.1"/>
    </source>
</evidence>
<gene>
    <name evidence="2" type="ORF">IAC59_03285</name>
</gene>
<accession>A0A9D1S438</accession>
<name>A0A9D1S438_9FIRM</name>
<dbReference type="Pfam" id="PF02915">
    <property type="entry name" value="Rubrerythrin"/>
    <property type="match status" value="1"/>
</dbReference>
<reference evidence="2" key="2">
    <citation type="journal article" date="2021" name="PeerJ">
        <title>Extensive microbial diversity within the chicken gut microbiome revealed by metagenomics and culture.</title>
        <authorList>
            <person name="Gilroy R."/>
            <person name="Ravi A."/>
            <person name="Getino M."/>
            <person name="Pursley I."/>
            <person name="Horton D.L."/>
            <person name="Alikhan N.F."/>
            <person name="Baker D."/>
            <person name="Gharbi K."/>
            <person name="Hall N."/>
            <person name="Watson M."/>
            <person name="Adriaenssens E.M."/>
            <person name="Foster-Nyarko E."/>
            <person name="Jarju S."/>
            <person name="Secka A."/>
            <person name="Antonio M."/>
            <person name="Oren A."/>
            <person name="Chaudhuri R.R."/>
            <person name="La Ragione R."/>
            <person name="Hildebrand F."/>
            <person name="Pallen M.J."/>
        </authorList>
    </citation>
    <scope>NUCLEOTIDE SEQUENCE</scope>
    <source>
        <strain evidence="2">ChiSxjej2B14-8506</strain>
    </source>
</reference>
<feature type="domain" description="Rubrerythrin diiron-binding" evidence="1">
    <location>
        <begin position="8"/>
        <end position="149"/>
    </location>
</feature>
<dbReference type="GO" id="GO:0046872">
    <property type="term" value="F:metal ion binding"/>
    <property type="evidence" value="ECO:0007669"/>
    <property type="project" value="InterPro"/>
</dbReference>
<dbReference type="SUPFAM" id="SSF47240">
    <property type="entry name" value="Ferritin-like"/>
    <property type="match status" value="1"/>
</dbReference>
<dbReference type="Proteomes" id="UP000824123">
    <property type="component" value="Unassembled WGS sequence"/>
</dbReference>
<evidence type="ECO:0000259" key="1">
    <source>
        <dbReference type="Pfam" id="PF02915"/>
    </source>
</evidence>
<protein>
    <submittedName>
        <fullName evidence="2">Ferritin family protein</fullName>
    </submittedName>
</protein>
<dbReference type="Gene3D" id="1.20.1260.10">
    <property type="match status" value="1"/>
</dbReference>
<organism evidence="2 3">
    <name type="scientific">Candidatus Fimadaptatus faecigallinarum</name>
    <dbReference type="NCBI Taxonomy" id="2840814"/>
    <lineage>
        <taxon>Bacteria</taxon>
        <taxon>Bacillati</taxon>
        <taxon>Bacillota</taxon>
        <taxon>Clostridia</taxon>
        <taxon>Eubacteriales</taxon>
        <taxon>Candidatus Fimadaptatus</taxon>
    </lineage>
</organism>
<reference evidence="2" key="1">
    <citation type="submission" date="2020-10" db="EMBL/GenBank/DDBJ databases">
        <authorList>
            <person name="Gilroy R."/>
        </authorList>
    </citation>
    <scope>NUCLEOTIDE SEQUENCE</scope>
    <source>
        <strain evidence="2">ChiSxjej2B14-8506</strain>
    </source>
</reference>